<keyword evidence="5" id="KW-1185">Reference proteome</keyword>
<feature type="chain" id="PRO_5042234931" description="Histidine-containing phosphotransfer protein" evidence="3">
    <location>
        <begin position="18"/>
        <end position="198"/>
    </location>
</feature>
<feature type="signal peptide" evidence="3">
    <location>
        <begin position="1"/>
        <end position="17"/>
    </location>
</feature>
<evidence type="ECO:0000256" key="2">
    <source>
        <dbReference type="RuleBase" id="RU369004"/>
    </source>
</evidence>
<keyword evidence="3" id="KW-0732">Signal</keyword>
<dbReference type="GO" id="GO:0005634">
    <property type="term" value="C:nucleus"/>
    <property type="evidence" value="ECO:0007669"/>
    <property type="project" value="UniProtKB-SubCell"/>
</dbReference>
<comment type="subcellular location">
    <subcellularLocation>
        <location evidence="2">Cytoplasm</location>
        <location evidence="2">Cytosol</location>
    </subcellularLocation>
    <subcellularLocation>
        <location evidence="2">Nucleus</location>
    </subcellularLocation>
</comment>
<name>A0AAD8I374_9APIA</name>
<reference evidence="4" key="2">
    <citation type="submission" date="2023-05" db="EMBL/GenBank/DDBJ databases">
        <authorList>
            <person name="Schelkunov M.I."/>
        </authorList>
    </citation>
    <scope>NUCLEOTIDE SEQUENCE</scope>
    <source>
        <strain evidence="4">Hsosn_3</strain>
        <tissue evidence="4">Leaf</tissue>
    </source>
</reference>
<gene>
    <name evidence="4" type="ORF">POM88_024398</name>
</gene>
<accession>A0AAD8I374</accession>
<evidence type="ECO:0000256" key="3">
    <source>
        <dbReference type="SAM" id="SignalP"/>
    </source>
</evidence>
<reference evidence="4" key="1">
    <citation type="submission" date="2023-02" db="EMBL/GenBank/DDBJ databases">
        <title>Genome of toxic invasive species Heracleum sosnowskyi carries increased number of genes despite the absence of recent whole-genome duplications.</title>
        <authorList>
            <person name="Schelkunov M."/>
            <person name="Shtratnikova V."/>
            <person name="Makarenko M."/>
            <person name="Klepikova A."/>
            <person name="Omelchenko D."/>
            <person name="Novikova G."/>
            <person name="Obukhova E."/>
            <person name="Bogdanov V."/>
            <person name="Penin A."/>
            <person name="Logacheva M."/>
        </authorList>
    </citation>
    <scope>NUCLEOTIDE SEQUENCE</scope>
    <source>
        <strain evidence="4">Hsosn_3</strain>
        <tissue evidence="4">Leaf</tissue>
    </source>
</reference>
<dbReference type="GO" id="GO:0009736">
    <property type="term" value="P:cytokinin-activated signaling pathway"/>
    <property type="evidence" value="ECO:0007669"/>
    <property type="project" value="UniProtKB-KW"/>
</dbReference>
<comment type="domain">
    <text evidence="2">Histidine-containing phosphotransfer domain (HPt) contains an active histidine that mediates the phosphotransfer.</text>
</comment>
<dbReference type="Proteomes" id="UP001237642">
    <property type="component" value="Unassembled WGS sequence"/>
</dbReference>
<evidence type="ECO:0000313" key="5">
    <source>
        <dbReference type="Proteomes" id="UP001237642"/>
    </source>
</evidence>
<dbReference type="InterPro" id="IPR045871">
    <property type="entry name" value="AHP1-5/YPD1"/>
</dbReference>
<dbReference type="GO" id="GO:0005829">
    <property type="term" value="C:cytosol"/>
    <property type="evidence" value="ECO:0007669"/>
    <property type="project" value="UniProtKB-SubCell"/>
</dbReference>
<dbReference type="Gene3D" id="1.20.120.160">
    <property type="entry name" value="HPT domain"/>
    <property type="match status" value="1"/>
</dbReference>
<dbReference type="EMBL" id="JAUIZM010000006">
    <property type="protein sequence ID" value="KAK1377654.1"/>
    <property type="molecule type" value="Genomic_DNA"/>
</dbReference>
<organism evidence="4 5">
    <name type="scientific">Heracleum sosnowskyi</name>
    <dbReference type="NCBI Taxonomy" id="360622"/>
    <lineage>
        <taxon>Eukaryota</taxon>
        <taxon>Viridiplantae</taxon>
        <taxon>Streptophyta</taxon>
        <taxon>Embryophyta</taxon>
        <taxon>Tracheophyta</taxon>
        <taxon>Spermatophyta</taxon>
        <taxon>Magnoliopsida</taxon>
        <taxon>eudicotyledons</taxon>
        <taxon>Gunneridae</taxon>
        <taxon>Pentapetalae</taxon>
        <taxon>asterids</taxon>
        <taxon>campanulids</taxon>
        <taxon>Apiales</taxon>
        <taxon>Apiaceae</taxon>
        <taxon>Apioideae</taxon>
        <taxon>apioid superclade</taxon>
        <taxon>Tordylieae</taxon>
        <taxon>Tordyliinae</taxon>
        <taxon>Heracleum</taxon>
    </lineage>
</organism>
<keyword evidence="2" id="KW-0932">Cytokinin signaling pathway</keyword>
<evidence type="ECO:0000256" key="1">
    <source>
        <dbReference type="ARBA" id="ARBA00023012"/>
    </source>
</evidence>
<dbReference type="PANTHER" id="PTHR28242:SF43">
    <property type="entry name" value="HISTIDINE-CONTAINING PHOSPHOTRANSFER PROTEIN 4"/>
    <property type="match status" value="1"/>
</dbReference>
<dbReference type="PANTHER" id="PTHR28242">
    <property type="entry name" value="PHOSPHORELAY INTERMEDIATE PROTEIN YPD1"/>
    <property type="match status" value="1"/>
</dbReference>
<evidence type="ECO:0000313" key="4">
    <source>
        <dbReference type="EMBL" id="KAK1377654.1"/>
    </source>
</evidence>
<dbReference type="GO" id="GO:0000160">
    <property type="term" value="P:phosphorelay signal transduction system"/>
    <property type="evidence" value="ECO:0007669"/>
    <property type="project" value="UniProtKB-UniRule"/>
</dbReference>
<dbReference type="GO" id="GO:0009927">
    <property type="term" value="F:histidine phosphotransfer kinase activity"/>
    <property type="evidence" value="ECO:0007669"/>
    <property type="project" value="UniProtKB-UniRule"/>
</dbReference>
<comment type="function">
    <text evidence="2">Functions as a two-component phosphorelay mediators between cytokinin sensor histidine kinases and response regulators (B-type ARRs). Plays an important role in propagating cytokinin signal transduction.</text>
</comment>
<keyword evidence="1 2" id="KW-0902">Two-component regulatory system</keyword>
<protein>
    <recommendedName>
        <fullName evidence="2">Histidine-containing phosphotransfer protein</fullName>
    </recommendedName>
</protein>
<comment type="caution">
    <text evidence="4">The sequence shown here is derived from an EMBL/GenBank/DDBJ whole genome shotgun (WGS) entry which is preliminary data.</text>
</comment>
<dbReference type="InterPro" id="IPR036641">
    <property type="entry name" value="HPT_dom_sf"/>
</dbReference>
<dbReference type="AlphaFoldDB" id="A0AAD8I374"/>
<sequence>MILYLLSLFIIIPEAAQLWLKALRLYKSLFEFISSAALAETRQRLFAEGHLNENFNALENFGQRHKLEFYAEGALNLFFERTAKVLTKMEQELKKTPLDLQSILILNSQLKNQCISAGAANVEFKVIEFEKPILNGVGHHMGDRNDHQSLQEALREVMLERERFKNKIELYFRMKVWDPPSVIDDNPGVEDEESTDEE</sequence>
<proteinExistence type="predicted"/>
<dbReference type="GO" id="GO:0043424">
    <property type="term" value="F:protein histidine kinase binding"/>
    <property type="evidence" value="ECO:0007669"/>
    <property type="project" value="UniProtKB-UniRule"/>
</dbReference>